<dbReference type="OrthoDB" id="1901244at2759"/>
<accession>A0A9Q0JY36</accession>
<organism evidence="2 3">
    <name type="scientific">Protea cynaroides</name>
    <dbReference type="NCBI Taxonomy" id="273540"/>
    <lineage>
        <taxon>Eukaryota</taxon>
        <taxon>Viridiplantae</taxon>
        <taxon>Streptophyta</taxon>
        <taxon>Embryophyta</taxon>
        <taxon>Tracheophyta</taxon>
        <taxon>Spermatophyta</taxon>
        <taxon>Magnoliopsida</taxon>
        <taxon>Proteales</taxon>
        <taxon>Proteaceae</taxon>
        <taxon>Protea</taxon>
    </lineage>
</organism>
<keyword evidence="3" id="KW-1185">Reference proteome</keyword>
<protein>
    <submittedName>
        <fullName evidence="2">Uncharacterized protein</fullName>
    </submittedName>
</protein>
<proteinExistence type="inferred from homology"/>
<sequence length="153" mass="16741">MISENLFLNPPDAEKPLWHSQEYEVKSGVLFLPGVRGPMQRQGLDKVCNTYGKTFHFWQVDRGDELPLGLPQLMMAFSKDDQLNTNLAQGLGRELQESVKADPCSSPWAVLAKLVHLAEAKLLVVNLLEKGKGRSGGNVAGAPLTVDLGVSPY</sequence>
<comment type="similarity">
    <text evidence="1">Belongs to the OBAP family.</text>
</comment>
<dbReference type="PANTHER" id="PTHR31360">
    <property type="match status" value="1"/>
</dbReference>
<evidence type="ECO:0000313" key="2">
    <source>
        <dbReference type="EMBL" id="KAJ4956161.1"/>
    </source>
</evidence>
<dbReference type="InterPro" id="IPR010686">
    <property type="entry name" value="OBAP-like"/>
</dbReference>
<gene>
    <name evidence="2" type="ORF">NE237_012944</name>
</gene>
<dbReference type="Pfam" id="PF06884">
    <property type="entry name" value="DUF1264"/>
    <property type="match status" value="1"/>
</dbReference>
<dbReference type="EMBL" id="JAMYWD010000011">
    <property type="protein sequence ID" value="KAJ4956161.1"/>
    <property type="molecule type" value="Genomic_DNA"/>
</dbReference>
<evidence type="ECO:0000313" key="3">
    <source>
        <dbReference type="Proteomes" id="UP001141806"/>
    </source>
</evidence>
<dbReference type="Proteomes" id="UP001141806">
    <property type="component" value="Unassembled WGS sequence"/>
</dbReference>
<dbReference type="AlphaFoldDB" id="A0A9Q0JY36"/>
<name>A0A9Q0JY36_9MAGN</name>
<reference evidence="2" key="1">
    <citation type="journal article" date="2023" name="Plant J.">
        <title>The genome of the king protea, Protea cynaroides.</title>
        <authorList>
            <person name="Chang J."/>
            <person name="Duong T.A."/>
            <person name="Schoeman C."/>
            <person name="Ma X."/>
            <person name="Roodt D."/>
            <person name="Barker N."/>
            <person name="Li Z."/>
            <person name="Van de Peer Y."/>
            <person name="Mizrachi E."/>
        </authorList>
    </citation>
    <scope>NUCLEOTIDE SEQUENCE</scope>
    <source>
        <tissue evidence="2">Young leaves</tissue>
    </source>
</reference>
<comment type="caution">
    <text evidence="2">The sequence shown here is derived from an EMBL/GenBank/DDBJ whole genome shotgun (WGS) entry which is preliminary data.</text>
</comment>
<dbReference type="PANTHER" id="PTHR31360:SF0">
    <property type="entry name" value="OIL BODY-ASSOCIATED PROTEIN 1B"/>
    <property type="match status" value="1"/>
</dbReference>
<evidence type="ECO:0000256" key="1">
    <source>
        <dbReference type="ARBA" id="ARBA00009740"/>
    </source>
</evidence>